<evidence type="ECO:0000313" key="14">
    <source>
        <dbReference type="Proteomes" id="UP000515860"/>
    </source>
</evidence>
<dbReference type="GO" id="GO:0003700">
    <property type="term" value="F:DNA-binding transcription factor activity"/>
    <property type="evidence" value="ECO:0007669"/>
    <property type="project" value="InterPro"/>
</dbReference>
<dbReference type="PROSITE" id="PS50110">
    <property type="entry name" value="RESPONSE_REGULATORY"/>
    <property type="match status" value="1"/>
</dbReference>
<dbReference type="PROSITE" id="PS01124">
    <property type="entry name" value="HTH_ARAC_FAMILY_2"/>
    <property type="match status" value="1"/>
</dbReference>
<dbReference type="EMBL" id="CP060635">
    <property type="protein sequence ID" value="QNM09773.1"/>
    <property type="molecule type" value="Genomic_DNA"/>
</dbReference>
<dbReference type="KEGG" id="whj:H9Q79_05660"/>
<dbReference type="Gene3D" id="3.40.50.2300">
    <property type="match status" value="1"/>
</dbReference>
<dbReference type="Pfam" id="PF12833">
    <property type="entry name" value="HTH_18"/>
    <property type="match status" value="1"/>
</dbReference>
<dbReference type="InterPro" id="IPR018062">
    <property type="entry name" value="HTH_AraC-typ_CS"/>
</dbReference>
<evidence type="ECO:0000256" key="4">
    <source>
        <dbReference type="ARBA" id="ARBA00022553"/>
    </source>
</evidence>
<dbReference type="GO" id="GO:0043565">
    <property type="term" value="F:sequence-specific DNA binding"/>
    <property type="evidence" value="ECO:0007669"/>
    <property type="project" value="InterPro"/>
</dbReference>
<evidence type="ECO:0000256" key="2">
    <source>
        <dbReference type="ARBA" id="ARBA00018672"/>
    </source>
</evidence>
<dbReference type="RefSeq" id="WP_249329374.1">
    <property type="nucleotide sequence ID" value="NZ_CP060635.1"/>
</dbReference>
<dbReference type="SMART" id="SM00448">
    <property type="entry name" value="REC"/>
    <property type="match status" value="1"/>
</dbReference>
<dbReference type="InterPro" id="IPR018060">
    <property type="entry name" value="HTH_AraC"/>
</dbReference>
<evidence type="ECO:0000256" key="10">
    <source>
        <dbReference type="PROSITE-ProRule" id="PRU00169"/>
    </source>
</evidence>
<dbReference type="SUPFAM" id="SSF52172">
    <property type="entry name" value="CheY-like"/>
    <property type="match status" value="1"/>
</dbReference>
<dbReference type="SMART" id="SM00342">
    <property type="entry name" value="HTH_ARAC"/>
    <property type="match status" value="1"/>
</dbReference>
<reference evidence="13 14" key="1">
    <citation type="submission" date="2020-08" db="EMBL/GenBank/DDBJ databases">
        <authorList>
            <person name="Liu C."/>
            <person name="Sun Q."/>
        </authorList>
    </citation>
    <scope>NUCLEOTIDE SEQUENCE [LARGE SCALE GENOMIC DNA]</scope>
    <source>
        <strain evidence="13 14">NSJ-29</strain>
    </source>
</reference>
<dbReference type="PROSITE" id="PS00041">
    <property type="entry name" value="HTH_ARAC_FAMILY_1"/>
    <property type="match status" value="1"/>
</dbReference>
<evidence type="ECO:0000256" key="1">
    <source>
        <dbReference type="ARBA" id="ARBA00004496"/>
    </source>
</evidence>
<feature type="domain" description="HTH araC/xylS-type" evidence="11">
    <location>
        <begin position="344"/>
        <end position="443"/>
    </location>
</feature>
<dbReference type="InterPro" id="IPR011006">
    <property type="entry name" value="CheY-like_superfamily"/>
</dbReference>
<feature type="modified residue" description="4-aspartylphosphate" evidence="10">
    <location>
        <position position="55"/>
    </location>
</feature>
<dbReference type="PANTHER" id="PTHR42713">
    <property type="entry name" value="HISTIDINE KINASE-RELATED"/>
    <property type="match status" value="1"/>
</dbReference>
<dbReference type="GO" id="GO:0000160">
    <property type="term" value="P:phosphorelay signal transduction system"/>
    <property type="evidence" value="ECO:0007669"/>
    <property type="project" value="UniProtKB-KW"/>
</dbReference>
<keyword evidence="4 10" id="KW-0597">Phosphoprotein</keyword>
<comment type="function">
    <text evidence="9">May play the central regulatory role in sporulation. It may be an element of the effector pathway responsible for the activation of sporulation genes in response to nutritional stress. Spo0A may act in concert with spo0H (a sigma factor) to control the expression of some genes that are critical to the sporulation process.</text>
</comment>
<organism evidence="13 14">
    <name type="scientific">Wansuia hejianensis</name>
    <dbReference type="NCBI Taxonomy" id="2763667"/>
    <lineage>
        <taxon>Bacteria</taxon>
        <taxon>Bacillati</taxon>
        <taxon>Bacillota</taxon>
        <taxon>Clostridia</taxon>
        <taxon>Lachnospirales</taxon>
        <taxon>Lachnospiraceae</taxon>
        <taxon>Wansuia</taxon>
    </lineage>
</organism>
<keyword evidence="6" id="KW-0805">Transcription regulation</keyword>
<gene>
    <name evidence="13" type="ORF">H9Q79_05660</name>
</gene>
<dbReference type="Proteomes" id="UP000515860">
    <property type="component" value="Chromosome"/>
</dbReference>
<evidence type="ECO:0000256" key="3">
    <source>
        <dbReference type="ARBA" id="ARBA00022490"/>
    </source>
</evidence>
<name>A0A7G9GG41_9FIRM</name>
<evidence type="ECO:0000259" key="11">
    <source>
        <dbReference type="PROSITE" id="PS01124"/>
    </source>
</evidence>
<keyword evidence="3" id="KW-0963">Cytoplasm</keyword>
<evidence type="ECO:0000256" key="7">
    <source>
        <dbReference type="ARBA" id="ARBA00023125"/>
    </source>
</evidence>
<dbReference type="Pfam" id="PF00072">
    <property type="entry name" value="Response_reg"/>
    <property type="match status" value="1"/>
</dbReference>
<dbReference type="InterPro" id="IPR009057">
    <property type="entry name" value="Homeodomain-like_sf"/>
</dbReference>
<evidence type="ECO:0000256" key="6">
    <source>
        <dbReference type="ARBA" id="ARBA00023015"/>
    </source>
</evidence>
<feature type="domain" description="Response regulatory" evidence="12">
    <location>
        <begin position="3"/>
        <end position="120"/>
    </location>
</feature>
<keyword evidence="8" id="KW-0804">Transcription</keyword>
<dbReference type="PANTHER" id="PTHR42713:SF3">
    <property type="entry name" value="TRANSCRIPTIONAL REGULATORY PROTEIN HPTR"/>
    <property type="match status" value="1"/>
</dbReference>
<evidence type="ECO:0000313" key="13">
    <source>
        <dbReference type="EMBL" id="QNM09773.1"/>
    </source>
</evidence>
<keyword evidence="7" id="KW-0238">DNA-binding</keyword>
<accession>A0A7G9GG41</accession>
<evidence type="ECO:0000256" key="9">
    <source>
        <dbReference type="ARBA" id="ARBA00024867"/>
    </source>
</evidence>
<evidence type="ECO:0000259" key="12">
    <source>
        <dbReference type="PROSITE" id="PS50110"/>
    </source>
</evidence>
<comment type="subcellular location">
    <subcellularLocation>
        <location evidence="1">Cytoplasm</location>
    </subcellularLocation>
</comment>
<dbReference type="InterPro" id="IPR001789">
    <property type="entry name" value="Sig_transdc_resp-reg_receiver"/>
</dbReference>
<dbReference type="SUPFAM" id="SSF46689">
    <property type="entry name" value="Homeodomain-like"/>
    <property type="match status" value="2"/>
</dbReference>
<dbReference type="GO" id="GO:0005737">
    <property type="term" value="C:cytoplasm"/>
    <property type="evidence" value="ECO:0007669"/>
    <property type="project" value="UniProtKB-SubCell"/>
</dbReference>
<evidence type="ECO:0000256" key="8">
    <source>
        <dbReference type="ARBA" id="ARBA00023163"/>
    </source>
</evidence>
<keyword evidence="5" id="KW-0902">Two-component regulatory system</keyword>
<evidence type="ECO:0000256" key="5">
    <source>
        <dbReference type="ARBA" id="ARBA00023012"/>
    </source>
</evidence>
<dbReference type="CDD" id="cd17536">
    <property type="entry name" value="REC_YesN-like"/>
    <property type="match status" value="1"/>
</dbReference>
<keyword evidence="14" id="KW-1185">Reference proteome</keyword>
<dbReference type="InterPro" id="IPR051552">
    <property type="entry name" value="HptR"/>
</dbReference>
<proteinExistence type="predicted"/>
<sequence>MYKVMIIDDEPTIRERLKNIINWKELSLAFSCEAGDSNTARELFFLHRPSIVITDINIPLISGLELCREFAQVYPDTRFIVITGYNDFEYVKSSVALGAVDLISKPIMKDEINQSLRKATDYFRSLFQTQEKMQALKKVLRENQSLLLDRHISRLFYSPQAASAQSILSSLEKLGLDIQGRHYFVLILSPDWNTFPADFDRDLILSSIQNIGDDFMDNGRYHHYAFCDSHFNLNYLISWNLSPSNDHLEQLSNNIRDRIWLYYHASIHGGISLSTRSLSEIHTLWIQAWNSCKYSYQMDDYPILNYQNLKQLPHRLKNPLTSFTPESERKPGATQTVRQNRLIASAKHYIQEHLSDQNLGLSAVSEKIGLSSIYFCNLFHKEVGISFNEYLNNERIKKARQLLADPSLKIYEVSYAVGYGNPKYFNFIFKKLVKLTPSEYRKTL</sequence>
<dbReference type="Gene3D" id="1.10.10.60">
    <property type="entry name" value="Homeodomain-like"/>
    <property type="match status" value="2"/>
</dbReference>
<dbReference type="AlphaFoldDB" id="A0A7G9GG41"/>
<protein>
    <recommendedName>
        <fullName evidence="2">Stage 0 sporulation protein A homolog</fullName>
    </recommendedName>
</protein>